<proteinExistence type="predicted"/>
<dbReference type="Proteomes" id="UP001201812">
    <property type="component" value="Unassembled WGS sequence"/>
</dbReference>
<evidence type="ECO:0000313" key="3">
    <source>
        <dbReference type="Proteomes" id="UP001201812"/>
    </source>
</evidence>
<evidence type="ECO:0000313" key="2">
    <source>
        <dbReference type="EMBL" id="KAI1709346.1"/>
    </source>
</evidence>
<dbReference type="AlphaFoldDB" id="A0AAD4N0W6"/>
<accession>A0AAD4N0W6</accession>
<reference evidence="2" key="1">
    <citation type="submission" date="2022-01" db="EMBL/GenBank/DDBJ databases">
        <title>Genome Sequence Resource for Two Populations of Ditylenchus destructor, the Migratory Endoparasitic Phytonematode.</title>
        <authorList>
            <person name="Zhang H."/>
            <person name="Lin R."/>
            <person name="Xie B."/>
        </authorList>
    </citation>
    <scope>NUCLEOTIDE SEQUENCE</scope>
    <source>
        <strain evidence="2">BazhouSP</strain>
    </source>
</reference>
<keyword evidence="3" id="KW-1185">Reference proteome</keyword>
<protein>
    <submittedName>
        <fullName evidence="2">Uncharacterized protein</fullName>
    </submittedName>
</protein>
<gene>
    <name evidence="2" type="ORF">DdX_11420</name>
</gene>
<organism evidence="2 3">
    <name type="scientific">Ditylenchus destructor</name>
    <dbReference type="NCBI Taxonomy" id="166010"/>
    <lineage>
        <taxon>Eukaryota</taxon>
        <taxon>Metazoa</taxon>
        <taxon>Ecdysozoa</taxon>
        <taxon>Nematoda</taxon>
        <taxon>Chromadorea</taxon>
        <taxon>Rhabditida</taxon>
        <taxon>Tylenchina</taxon>
        <taxon>Tylenchomorpha</taxon>
        <taxon>Sphaerularioidea</taxon>
        <taxon>Anguinidae</taxon>
        <taxon>Anguininae</taxon>
        <taxon>Ditylenchus</taxon>
    </lineage>
</organism>
<evidence type="ECO:0000256" key="1">
    <source>
        <dbReference type="SAM" id="MobiDB-lite"/>
    </source>
</evidence>
<feature type="region of interest" description="Disordered" evidence="1">
    <location>
        <begin position="62"/>
        <end position="111"/>
    </location>
</feature>
<comment type="caution">
    <text evidence="2">The sequence shown here is derived from an EMBL/GenBank/DDBJ whole genome shotgun (WGS) entry which is preliminary data.</text>
</comment>
<sequence length="111" mass="11951">MDSPLNGLAARNGLAAAAKQARQSLRQQQGGMPNLQLVRQARPQLRRQESALDLVPCFNPLYPQEEPSTGRWNDGLEDGIDDGMDVAAGWKPAGPGNRQIGTHPGGNGRIR</sequence>
<feature type="compositionally biased region" description="Acidic residues" evidence="1">
    <location>
        <begin position="75"/>
        <end position="84"/>
    </location>
</feature>
<name>A0AAD4N0W6_9BILA</name>
<dbReference type="EMBL" id="JAKKPZ010000031">
    <property type="protein sequence ID" value="KAI1709346.1"/>
    <property type="molecule type" value="Genomic_DNA"/>
</dbReference>